<dbReference type="SUPFAM" id="SSF52317">
    <property type="entry name" value="Class I glutamine amidotransferase-like"/>
    <property type="match status" value="1"/>
</dbReference>
<comment type="caution">
    <text evidence="2">The sequence shown here is derived from an EMBL/GenBank/DDBJ whole genome shotgun (WGS) entry which is preliminary data.</text>
</comment>
<dbReference type="Pfam" id="PF00117">
    <property type="entry name" value="GATase"/>
    <property type="match status" value="1"/>
</dbReference>
<dbReference type="CDD" id="cd01741">
    <property type="entry name" value="GATase1_1"/>
    <property type="match status" value="1"/>
</dbReference>
<evidence type="ECO:0000313" key="3">
    <source>
        <dbReference type="Proteomes" id="UP000280819"/>
    </source>
</evidence>
<dbReference type="InterPro" id="IPR017926">
    <property type="entry name" value="GATASE"/>
</dbReference>
<proteinExistence type="predicted"/>
<dbReference type="AlphaFoldDB" id="A0A3P1T6B7"/>
<dbReference type="GO" id="GO:0016740">
    <property type="term" value="F:transferase activity"/>
    <property type="evidence" value="ECO:0007669"/>
    <property type="project" value="UniProtKB-KW"/>
</dbReference>
<dbReference type="NCBIfam" id="NF005743">
    <property type="entry name" value="PRK07567.1"/>
    <property type="match status" value="1"/>
</dbReference>
<protein>
    <submittedName>
        <fullName evidence="2">Glutamine amidotransferase</fullName>
    </submittedName>
</protein>
<dbReference type="PANTHER" id="PTHR42695:SF5">
    <property type="entry name" value="GLUTAMINE AMIDOTRANSFERASE YLR126C-RELATED"/>
    <property type="match status" value="1"/>
</dbReference>
<keyword evidence="2" id="KW-0315">Glutamine amidotransferase</keyword>
<reference evidence="2 3" key="1">
    <citation type="submission" date="2018-11" db="EMBL/GenBank/DDBJ databases">
        <title>Genomes From Bacteria Associated with the Canine Oral Cavity: a Test Case for Automated Genome-Based Taxonomic Assignment.</title>
        <authorList>
            <person name="Coil D.A."/>
            <person name="Jospin G."/>
            <person name="Darling A.E."/>
            <person name="Wallis C."/>
            <person name="Davis I.J."/>
            <person name="Harris S."/>
            <person name="Eisen J.A."/>
            <person name="Holcombe L.J."/>
            <person name="O'Flynn C."/>
        </authorList>
    </citation>
    <scope>NUCLEOTIDE SEQUENCE [LARGE SCALE GENOMIC DNA]</scope>
    <source>
        <strain evidence="2 3">OH887_COT-365</strain>
    </source>
</reference>
<dbReference type="InterPro" id="IPR029062">
    <property type="entry name" value="Class_I_gatase-like"/>
</dbReference>
<feature type="domain" description="Glutamine amidotransferase" evidence="1">
    <location>
        <begin position="34"/>
        <end position="190"/>
    </location>
</feature>
<name>A0A3P1T6B7_9ACTN</name>
<keyword evidence="2" id="KW-0808">Transferase</keyword>
<gene>
    <name evidence="2" type="ORF">EII34_08275</name>
</gene>
<dbReference type="GO" id="GO:0005829">
    <property type="term" value="C:cytosol"/>
    <property type="evidence" value="ECO:0007669"/>
    <property type="project" value="TreeGrafter"/>
</dbReference>
<dbReference type="OrthoDB" id="5196541at2"/>
<evidence type="ECO:0000313" key="2">
    <source>
        <dbReference type="EMBL" id="RRD04914.1"/>
    </source>
</evidence>
<dbReference type="EMBL" id="RQZG01000008">
    <property type="protein sequence ID" value="RRD04914.1"/>
    <property type="molecule type" value="Genomic_DNA"/>
</dbReference>
<dbReference type="Gene3D" id="3.40.50.880">
    <property type="match status" value="1"/>
</dbReference>
<sequence length="241" mass="26093">MKPFLLLATRPEDAAADGEAAALRRLGGLEAVDLHRVRLEQAPLPELDLTDHAGVILGGGPFNSSDADKSELQQRIEADLARVLDQVFADRVPFLGLCYGIGTVTSHLGGLVDRGFGEPVGAVTVSVTAEGREDPLLAEVGEEFRAFVGHKEAVARLPEGAVLLATGQSCPVQMYRIGTHCWVTQFHPELDAAGIKERIHVYRDAGYFEPEQVDQLCAEADRAGVTPVVHSIVRRFVDLHR</sequence>
<dbReference type="PANTHER" id="PTHR42695">
    <property type="entry name" value="GLUTAMINE AMIDOTRANSFERASE YLR126C-RELATED"/>
    <property type="match status" value="1"/>
</dbReference>
<accession>A0A3P1T6B7</accession>
<dbReference type="PROSITE" id="PS51273">
    <property type="entry name" value="GATASE_TYPE_1"/>
    <property type="match status" value="1"/>
</dbReference>
<evidence type="ECO:0000259" key="1">
    <source>
        <dbReference type="Pfam" id="PF00117"/>
    </source>
</evidence>
<dbReference type="RefSeq" id="WP_124844689.1">
    <property type="nucleotide sequence ID" value="NZ_RQZG01000008.1"/>
</dbReference>
<dbReference type="Proteomes" id="UP000280819">
    <property type="component" value="Unassembled WGS sequence"/>
</dbReference>
<organism evidence="2 3">
    <name type="scientific">Arachnia propionica</name>
    <dbReference type="NCBI Taxonomy" id="1750"/>
    <lineage>
        <taxon>Bacteria</taxon>
        <taxon>Bacillati</taxon>
        <taxon>Actinomycetota</taxon>
        <taxon>Actinomycetes</taxon>
        <taxon>Propionibacteriales</taxon>
        <taxon>Propionibacteriaceae</taxon>
        <taxon>Arachnia</taxon>
    </lineage>
</organism>
<dbReference type="InterPro" id="IPR044992">
    <property type="entry name" value="ChyE-like"/>
</dbReference>